<evidence type="ECO:0000313" key="2">
    <source>
        <dbReference type="EMBL" id="RZB40526.1"/>
    </source>
</evidence>
<dbReference type="Gene3D" id="1.20.1280.50">
    <property type="match status" value="1"/>
</dbReference>
<dbReference type="InterPro" id="IPR047118">
    <property type="entry name" value="Fbxo7"/>
</dbReference>
<dbReference type="Pfam" id="PF12937">
    <property type="entry name" value="F-box-like"/>
    <property type="match status" value="1"/>
</dbReference>
<name>A0A482VBB4_ASBVE</name>
<dbReference type="Proteomes" id="UP000292052">
    <property type="component" value="Unassembled WGS sequence"/>
</dbReference>
<dbReference type="InterPro" id="IPR001810">
    <property type="entry name" value="F-box_dom"/>
</dbReference>
<reference evidence="2 3" key="1">
    <citation type="submission" date="2017-03" db="EMBL/GenBank/DDBJ databases">
        <title>Genome of the blue death feigning beetle - Asbolus verrucosus.</title>
        <authorList>
            <person name="Rider S.D."/>
        </authorList>
    </citation>
    <scope>NUCLEOTIDE SEQUENCE [LARGE SCALE GENOMIC DNA]</scope>
    <source>
        <strain evidence="2">Butters</strain>
        <tissue evidence="2">Head and leg muscle</tissue>
    </source>
</reference>
<dbReference type="STRING" id="1661398.A0A482VBB4"/>
<proteinExistence type="predicted"/>
<dbReference type="InterPro" id="IPR036047">
    <property type="entry name" value="F-box-like_dom_sf"/>
</dbReference>
<dbReference type="PANTHER" id="PTHR15537:SF2">
    <property type="entry name" value="F-BOX ONLY PROTEIN 7"/>
    <property type="match status" value="1"/>
</dbReference>
<keyword evidence="3" id="KW-1185">Reference proteome</keyword>
<dbReference type="SUPFAM" id="SSF81383">
    <property type="entry name" value="F-box domain"/>
    <property type="match status" value="1"/>
</dbReference>
<sequence length="323" mass="37282">AAPYIVLSEPIGTWGKQYPNKEVLNKMAESSCSVMSNNNINTQNQVSAVQRINQTEDSDKTEKVMELMLLEDYRYGEIPRVITNLMEYFENNKLAPDKNDILVGFIYILMLESGFVHKDCTEIVEDCDFNYKRLLRLSKSLPEGWKRHHSYRLDFILKSTPQFVCNITCMTASDDLLVNCVIKDVNSFSVLLDPLMYFTSSTFRIGSFTCQNLDHLSRAFKNAIAFPAKIFIAVENGGICACLQDLPHELLLKIMSYLKIEDVMNLAKTNRSVCRSAQDASLWTKLLDYDFRKKRIYKTYEELKFLYEIKYARELAKILNKGP</sequence>
<dbReference type="PROSITE" id="PS50181">
    <property type="entry name" value="FBOX"/>
    <property type="match status" value="1"/>
</dbReference>
<dbReference type="AlphaFoldDB" id="A0A482VBB4"/>
<feature type="domain" description="F-box" evidence="1">
    <location>
        <begin position="240"/>
        <end position="286"/>
    </location>
</feature>
<evidence type="ECO:0000313" key="3">
    <source>
        <dbReference type="Proteomes" id="UP000292052"/>
    </source>
</evidence>
<dbReference type="EMBL" id="QDEB01118179">
    <property type="protein sequence ID" value="RZB40526.1"/>
    <property type="molecule type" value="Genomic_DNA"/>
</dbReference>
<organism evidence="2 3">
    <name type="scientific">Asbolus verrucosus</name>
    <name type="common">Desert ironclad beetle</name>
    <dbReference type="NCBI Taxonomy" id="1661398"/>
    <lineage>
        <taxon>Eukaryota</taxon>
        <taxon>Metazoa</taxon>
        <taxon>Ecdysozoa</taxon>
        <taxon>Arthropoda</taxon>
        <taxon>Hexapoda</taxon>
        <taxon>Insecta</taxon>
        <taxon>Pterygota</taxon>
        <taxon>Neoptera</taxon>
        <taxon>Endopterygota</taxon>
        <taxon>Coleoptera</taxon>
        <taxon>Polyphaga</taxon>
        <taxon>Cucujiformia</taxon>
        <taxon>Tenebrionidae</taxon>
        <taxon>Pimeliinae</taxon>
        <taxon>Asbolus</taxon>
    </lineage>
</organism>
<protein>
    <submittedName>
        <fullName evidence="2">F-box-like domain containing protein</fullName>
    </submittedName>
</protein>
<feature type="non-terminal residue" evidence="2">
    <location>
        <position position="1"/>
    </location>
</feature>
<dbReference type="GO" id="GO:1903599">
    <property type="term" value="P:positive regulation of autophagy of mitochondrion"/>
    <property type="evidence" value="ECO:0007669"/>
    <property type="project" value="TreeGrafter"/>
</dbReference>
<gene>
    <name evidence="2" type="ORF">BDFB_008331</name>
</gene>
<comment type="caution">
    <text evidence="2">The sequence shown here is derived from an EMBL/GenBank/DDBJ whole genome shotgun (WGS) entry which is preliminary data.</text>
</comment>
<dbReference type="GO" id="GO:0019901">
    <property type="term" value="F:protein kinase binding"/>
    <property type="evidence" value="ECO:0007669"/>
    <property type="project" value="InterPro"/>
</dbReference>
<dbReference type="PANTHER" id="PTHR15537">
    <property type="entry name" value="F-BOX ONLY PROTEIN 7"/>
    <property type="match status" value="1"/>
</dbReference>
<evidence type="ECO:0000259" key="1">
    <source>
        <dbReference type="PROSITE" id="PS50181"/>
    </source>
</evidence>
<accession>A0A482VBB4</accession>
<dbReference type="OrthoDB" id="101791at2759"/>
<dbReference type="Gene3D" id="3.40.1000.30">
    <property type="match status" value="1"/>
</dbReference>